<feature type="transmembrane region" description="Helical" evidence="8">
    <location>
        <begin position="144"/>
        <end position="163"/>
    </location>
</feature>
<evidence type="ECO:0000256" key="2">
    <source>
        <dbReference type="ARBA" id="ARBA00010199"/>
    </source>
</evidence>
<feature type="transmembrane region" description="Helical" evidence="8">
    <location>
        <begin position="112"/>
        <end position="132"/>
    </location>
</feature>
<proteinExistence type="inferred from homology"/>
<evidence type="ECO:0000256" key="6">
    <source>
        <dbReference type="ARBA" id="ARBA00022989"/>
    </source>
</evidence>
<dbReference type="InterPro" id="IPR002528">
    <property type="entry name" value="MATE_fam"/>
</dbReference>
<reference evidence="9 10" key="1">
    <citation type="submission" date="2024-04" db="EMBL/GenBank/DDBJ databases">
        <title>Tritrichomonas musculus Genome.</title>
        <authorList>
            <person name="Alves-Ferreira E."/>
            <person name="Grigg M."/>
            <person name="Lorenzi H."/>
            <person name="Galac M."/>
        </authorList>
    </citation>
    <scope>NUCLEOTIDE SEQUENCE [LARGE SCALE GENOMIC DNA]</scope>
    <source>
        <strain evidence="9 10">EAF2021</strain>
    </source>
</reference>
<keyword evidence="4" id="KW-1003">Cell membrane</keyword>
<evidence type="ECO:0000256" key="3">
    <source>
        <dbReference type="ARBA" id="ARBA00022448"/>
    </source>
</evidence>
<evidence type="ECO:0000256" key="7">
    <source>
        <dbReference type="ARBA" id="ARBA00023136"/>
    </source>
</evidence>
<organism evidence="9 10">
    <name type="scientific">Tritrichomonas musculus</name>
    <dbReference type="NCBI Taxonomy" id="1915356"/>
    <lineage>
        <taxon>Eukaryota</taxon>
        <taxon>Metamonada</taxon>
        <taxon>Parabasalia</taxon>
        <taxon>Tritrichomonadida</taxon>
        <taxon>Tritrichomonadidae</taxon>
        <taxon>Tritrichomonas</taxon>
    </lineage>
</organism>
<keyword evidence="3" id="KW-0813">Transport</keyword>
<feature type="transmembrane region" description="Helical" evidence="8">
    <location>
        <begin position="253"/>
        <end position="269"/>
    </location>
</feature>
<feature type="transmembrane region" description="Helical" evidence="8">
    <location>
        <begin position="443"/>
        <end position="461"/>
    </location>
</feature>
<comment type="similarity">
    <text evidence="2">Belongs to the multi antimicrobial extrusion (MATE) (TC 2.A.66.1) family.</text>
</comment>
<comment type="caution">
    <text evidence="9">The sequence shown here is derived from an EMBL/GenBank/DDBJ whole genome shotgun (WGS) entry which is preliminary data.</text>
</comment>
<evidence type="ECO:0000256" key="1">
    <source>
        <dbReference type="ARBA" id="ARBA00004651"/>
    </source>
</evidence>
<evidence type="ECO:0000256" key="4">
    <source>
        <dbReference type="ARBA" id="ARBA00022475"/>
    </source>
</evidence>
<evidence type="ECO:0000313" key="10">
    <source>
        <dbReference type="Proteomes" id="UP001470230"/>
    </source>
</evidence>
<feature type="transmembrane region" description="Helical" evidence="8">
    <location>
        <begin position="57"/>
        <end position="76"/>
    </location>
</feature>
<dbReference type="Proteomes" id="UP001470230">
    <property type="component" value="Unassembled WGS sequence"/>
</dbReference>
<evidence type="ECO:0000256" key="8">
    <source>
        <dbReference type="SAM" id="Phobius"/>
    </source>
</evidence>
<sequence>MKESNNFHKASLLPQNDESNISSYSSFLLENSEKEAIKNKISSIEAENLRFTKHSPLVTLLIMSIGPLSNLVSVLFETLNMYLISKKYNNDENSHAVEIIGFSSQFQNLYPLIGNFFGQCFITQVSSLIGSGKREKAEQITADLFKITFFVSLLYGLILYFLIKPFLRFVGTPEDIMEENYRFNLFLLFFIPFNNLFSLSCTFLQSIGNSILLAIIVITSKIIQSAVLSPFFLFVCNVSTTYMKLSNCVVETIFSLLIILFVFIGRFSLKPKFSFLCTLKVSKDTLKSLVYPLPYILLFIGNCFAPMIILKCLTSNNDLENINQAIGGVFAVFNQINSINQALPSSIVVAFLASGNHSFGSGNIKRLKKLLFWTMVISLTTGLLFSFSVIAFRNQIAMWFIKGELELKIASKMLPIPFYTSFFLGFGLAVYSILLIIKKPILSMIPFAAQFLILCIGSEIFKTIFKDDFIKIFHVYNCADILCLIIYISELIYAINFIDKTESIDNQLTDNTIKSSDQDKNRINV</sequence>
<feature type="transmembrane region" description="Helical" evidence="8">
    <location>
        <begin position="370"/>
        <end position="392"/>
    </location>
</feature>
<feature type="transmembrane region" description="Helical" evidence="8">
    <location>
        <begin position="413"/>
        <end position="437"/>
    </location>
</feature>
<evidence type="ECO:0000313" key="9">
    <source>
        <dbReference type="EMBL" id="KAK8886648.1"/>
    </source>
</evidence>
<gene>
    <name evidence="9" type="ORF">M9Y10_042114</name>
</gene>
<comment type="subcellular location">
    <subcellularLocation>
        <location evidence="1">Cell membrane</location>
        <topology evidence="1">Multi-pass membrane protein</topology>
    </subcellularLocation>
</comment>
<feature type="transmembrane region" description="Helical" evidence="8">
    <location>
        <begin position="473"/>
        <end position="495"/>
    </location>
</feature>
<feature type="transmembrane region" description="Helical" evidence="8">
    <location>
        <begin position="211"/>
        <end position="233"/>
    </location>
</feature>
<dbReference type="PANTHER" id="PTHR43549:SF2">
    <property type="entry name" value="MULTIDRUG RESISTANCE PROTEIN NORM-RELATED"/>
    <property type="match status" value="1"/>
</dbReference>
<evidence type="ECO:0008006" key="11">
    <source>
        <dbReference type="Google" id="ProtNLM"/>
    </source>
</evidence>
<dbReference type="PANTHER" id="PTHR43549">
    <property type="entry name" value="MULTIDRUG RESISTANCE PROTEIN YPNP-RELATED"/>
    <property type="match status" value="1"/>
</dbReference>
<feature type="transmembrane region" description="Helical" evidence="8">
    <location>
        <begin position="289"/>
        <end position="309"/>
    </location>
</feature>
<protein>
    <recommendedName>
        <fullName evidence="11">MatE family protein</fullName>
    </recommendedName>
</protein>
<keyword evidence="5 8" id="KW-0812">Transmembrane</keyword>
<keyword evidence="7 8" id="KW-0472">Membrane</keyword>
<dbReference type="EMBL" id="JAPFFF010000007">
    <property type="protein sequence ID" value="KAK8886648.1"/>
    <property type="molecule type" value="Genomic_DNA"/>
</dbReference>
<keyword evidence="10" id="KW-1185">Reference proteome</keyword>
<accession>A0ABR2K705</accession>
<dbReference type="Pfam" id="PF01554">
    <property type="entry name" value="MatE"/>
    <property type="match status" value="2"/>
</dbReference>
<name>A0ABR2K705_9EUKA</name>
<feature type="transmembrane region" description="Helical" evidence="8">
    <location>
        <begin position="183"/>
        <end position="204"/>
    </location>
</feature>
<dbReference type="InterPro" id="IPR052031">
    <property type="entry name" value="Membrane_Transporter-Flippase"/>
</dbReference>
<evidence type="ECO:0000256" key="5">
    <source>
        <dbReference type="ARBA" id="ARBA00022692"/>
    </source>
</evidence>
<keyword evidence="6 8" id="KW-1133">Transmembrane helix</keyword>